<sequence>MVNQSKDSDPDAKRETEDVSTAGLVVYRNTKDGPKFLIMYHRGWYWNFPKGKIQKKETPLEAAFREVYEETGLGKWDMKIKKGFRAHENFTFKVGKKSFKKSVALFLAQTSKKSVDITKNQSNELSGYGWFLYRDAKKLFKNYKGNEAVLKKAYDFIQKSRRPKYQQSREPSQKP</sequence>
<gene>
    <name evidence="4" type="ORF">COT88_00495</name>
</gene>
<evidence type="ECO:0000259" key="3">
    <source>
        <dbReference type="PROSITE" id="PS51462"/>
    </source>
</evidence>
<dbReference type="Pfam" id="PF00293">
    <property type="entry name" value="NUDIX"/>
    <property type="match status" value="1"/>
</dbReference>
<organism evidence="4 5">
    <name type="scientific">Candidatus Colwellbacteria bacterium CG10_big_fil_rev_8_21_14_0_10_41_28</name>
    <dbReference type="NCBI Taxonomy" id="1974539"/>
    <lineage>
        <taxon>Bacteria</taxon>
        <taxon>Candidatus Colwelliibacteriota</taxon>
    </lineage>
</organism>
<comment type="similarity">
    <text evidence="2">Belongs to the Nudix hydrolase family.</text>
</comment>
<dbReference type="InterPro" id="IPR000086">
    <property type="entry name" value="NUDIX_hydrolase_dom"/>
</dbReference>
<feature type="domain" description="Nudix hydrolase" evidence="3">
    <location>
        <begin position="17"/>
        <end position="153"/>
    </location>
</feature>
<dbReference type="Proteomes" id="UP000230776">
    <property type="component" value="Unassembled WGS sequence"/>
</dbReference>
<dbReference type="Gene3D" id="3.90.79.10">
    <property type="entry name" value="Nucleoside Triphosphate Pyrophosphohydrolase"/>
    <property type="match status" value="1"/>
</dbReference>
<dbReference type="GO" id="GO:0006167">
    <property type="term" value="P:AMP biosynthetic process"/>
    <property type="evidence" value="ECO:0007669"/>
    <property type="project" value="TreeGrafter"/>
</dbReference>
<evidence type="ECO:0000313" key="4">
    <source>
        <dbReference type="EMBL" id="PIR98640.1"/>
    </source>
</evidence>
<dbReference type="GO" id="GO:0006754">
    <property type="term" value="P:ATP biosynthetic process"/>
    <property type="evidence" value="ECO:0007669"/>
    <property type="project" value="TreeGrafter"/>
</dbReference>
<evidence type="ECO:0000256" key="2">
    <source>
        <dbReference type="RuleBase" id="RU003476"/>
    </source>
</evidence>
<comment type="caution">
    <text evidence="4">The sequence shown here is derived from an EMBL/GenBank/DDBJ whole genome shotgun (WGS) entry which is preliminary data.</text>
</comment>
<dbReference type="InterPro" id="IPR051325">
    <property type="entry name" value="Nudix_hydrolase_domain"/>
</dbReference>
<dbReference type="SUPFAM" id="SSF55811">
    <property type="entry name" value="Nudix"/>
    <property type="match status" value="1"/>
</dbReference>
<dbReference type="InterPro" id="IPR015797">
    <property type="entry name" value="NUDIX_hydrolase-like_dom_sf"/>
</dbReference>
<dbReference type="PRINTS" id="PR00502">
    <property type="entry name" value="NUDIXFAMILY"/>
</dbReference>
<dbReference type="PANTHER" id="PTHR21340">
    <property type="entry name" value="DIADENOSINE 5,5-P1,P4-TETRAPHOSPHATE PYROPHOSPHOHYDROLASE MUTT"/>
    <property type="match status" value="1"/>
</dbReference>
<dbReference type="InterPro" id="IPR020476">
    <property type="entry name" value="Nudix_hydrolase"/>
</dbReference>
<dbReference type="PROSITE" id="PS51462">
    <property type="entry name" value="NUDIX"/>
    <property type="match status" value="1"/>
</dbReference>
<dbReference type="InterPro" id="IPR020084">
    <property type="entry name" value="NUDIX_hydrolase_CS"/>
</dbReference>
<reference evidence="5" key="1">
    <citation type="submission" date="2017-09" db="EMBL/GenBank/DDBJ databases">
        <title>Depth-based differentiation of microbial function through sediment-hosted aquifers and enrichment of novel symbionts in the deep terrestrial subsurface.</title>
        <authorList>
            <person name="Probst A.J."/>
            <person name="Ladd B."/>
            <person name="Jarett J.K."/>
            <person name="Geller-Mcgrath D.E."/>
            <person name="Sieber C.M.K."/>
            <person name="Emerson J.B."/>
            <person name="Anantharaman K."/>
            <person name="Thomas B.C."/>
            <person name="Malmstrom R."/>
            <person name="Stieglmeier M."/>
            <person name="Klingl A."/>
            <person name="Woyke T."/>
            <person name="Ryan C.M."/>
            <person name="Banfield J.F."/>
        </authorList>
    </citation>
    <scope>NUCLEOTIDE SEQUENCE [LARGE SCALE GENOMIC DNA]</scope>
</reference>
<dbReference type="PANTHER" id="PTHR21340:SF0">
    <property type="entry name" value="BIS(5'-NUCLEOSYL)-TETRAPHOSPHATASE [ASYMMETRICAL]"/>
    <property type="match status" value="1"/>
</dbReference>
<dbReference type="GO" id="GO:0004081">
    <property type="term" value="F:bis(5'-nucleosyl)-tetraphosphatase (asymmetrical) activity"/>
    <property type="evidence" value="ECO:0007669"/>
    <property type="project" value="TreeGrafter"/>
</dbReference>
<name>A0A2H0VJZ5_9BACT</name>
<keyword evidence="1 2" id="KW-0378">Hydrolase</keyword>
<evidence type="ECO:0000256" key="1">
    <source>
        <dbReference type="ARBA" id="ARBA00022801"/>
    </source>
</evidence>
<protein>
    <recommendedName>
        <fullName evidence="3">Nudix hydrolase domain-containing protein</fullName>
    </recommendedName>
</protein>
<dbReference type="EMBL" id="PFAG01000006">
    <property type="protein sequence ID" value="PIR98640.1"/>
    <property type="molecule type" value="Genomic_DNA"/>
</dbReference>
<evidence type="ECO:0000313" key="5">
    <source>
        <dbReference type="Proteomes" id="UP000230776"/>
    </source>
</evidence>
<dbReference type="AlphaFoldDB" id="A0A2H0VJZ5"/>
<proteinExistence type="inferred from homology"/>
<dbReference type="PROSITE" id="PS00893">
    <property type="entry name" value="NUDIX_BOX"/>
    <property type="match status" value="1"/>
</dbReference>
<accession>A0A2H0VJZ5</accession>